<organism evidence="1 2">
    <name type="scientific">Scyliorhinus torazame</name>
    <name type="common">Cloudy catshark</name>
    <name type="synonym">Catulus torazame</name>
    <dbReference type="NCBI Taxonomy" id="75743"/>
    <lineage>
        <taxon>Eukaryota</taxon>
        <taxon>Metazoa</taxon>
        <taxon>Chordata</taxon>
        <taxon>Craniata</taxon>
        <taxon>Vertebrata</taxon>
        <taxon>Chondrichthyes</taxon>
        <taxon>Elasmobranchii</taxon>
        <taxon>Galeomorphii</taxon>
        <taxon>Galeoidea</taxon>
        <taxon>Carcharhiniformes</taxon>
        <taxon>Scyliorhinidae</taxon>
        <taxon>Scyliorhinus</taxon>
    </lineage>
</organism>
<evidence type="ECO:0000313" key="1">
    <source>
        <dbReference type="EMBL" id="GCB60706.1"/>
    </source>
</evidence>
<comment type="caution">
    <text evidence="1">The sequence shown here is derived from an EMBL/GenBank/DDBJ whole genome shotgun (WGS) entry which is preliminary data.</text>
</comment>
<protein>
    <submittedName>
        <fullName evidence="1">Uncharacterized protein</fullName>
    </submittedName>
</protein>
<dbReference type="AlphaFoldDB" id="A0A401NIK9"/>
<dbReference type="Proteomes" id="UP000288216">
    <property type="component" value="Unassembled WGS sequence"/>
</dbReference>
<name>A0A401NIK9_SCYTO</name>
<reference evidence="1 2" key="1">
    <citation type="journal article" date="2018" name="Nat. Ecol. Evol.">
        <title>Shark genomes provide insights into elasmobranch evolution and the origin of vertebrates.</title>
        <authorList>
            <person name="Hara Y"/>
            <person name="Yamaguchi K"/>
            <person name="Onimaru K"/>
            <person name="Kadota M"/>
            <person name="Koyanagi M"/>
            <person name="Keeley SD"/>
            <person name="Tatsumi K"/>
            <person name="Tanaka K"/>
            <person name="Motone F"/>
            <person name="Kageyama Y"/>
            <person name="Nozu R"/>
            <person name="Adachi N"/>
            <person name="Nishimura O"/>
            <person name="Nakagawa R"/>
            <person name="Tanegashima C"/>
            <person name="Kiyatake I"/>
            <person name="Matsumoto R"/>
            <person name="Murakumo K"/>
            <person name="Nishida K"/>
            <person name="Terakita A"/>
            <person name="Kuratani S"/>
            <person name="Sato K"/>
            <person name="Hyodo S Kuraku.S."/>
        </authorList>
    </citation>
    <scope>NUCLEOTIDE SEQUENCE [LARGE SCALE GENOMIC DNA]</scope>
</reference>
<gene>
    <name evidence="1" type="ORF">scyTo_0006913</name>
</gene>
<proteinExistence type="predicted"/>
<accession>A0A401NIK9</accession>
<sequence>MRHLPSLKHSPSRAKRTITKMEQFFMITFPLYGTGKAANELIHMASALEQLPNVTAAEARELDRHWLRAQLS</sequence>
<keyword evidence="2" id="KW-1185">Reference proteome</keyword>
<dbReference type="EMBL" id="BFAA01002418">
    <property type="protein sequence ID" value="GCB60706.1"/>
    <property type="molecule type" value="Genomic_DNA"/>
</dbReference>
<evidence type="ECO:0000313" key="2">
    <source>
        <dbReference type="Proteomes" id="UP000288216"/>
    </source>
</evidence>